<reference evidence="3 4" key="2">
    <citation type="submission" date="2018-01" db="EMBL/GenBank/DDBJ databases">
        <title>Denitrification phenotypes of diverse strains of Pseudomonas stutzeri.</title>
        <authorList>
            <person name="Milligan D.A."/>
            <person name="Bergaust L."/>
            <person name="Bakken L.R."/>
            <person name="Frostegard A."/>
        </authorList>
    </citation>
    <scope>NUCLEOTIDE SEQUENCE [LARGE SCALE GENOMIC DNA]</scope>
    <source>
        <strain evidence="3 4">24a13</strain>
    </source>
</reference>
<dbReference type="Proteomes" id="UP000237068">
    <property type="component" value="Unassembled WGS sequence"/>
</dbReference>
<protein>
    <submittedName>
        <fullName evidence="2">Uncharacterized protein</fullName>
    </submittedName>
</protein>
<name>A0A0S2UP39_STUST</name>
<evidence type="ECO:0000313" key="4">
    <source>
        <dbReference type="Proteomes" id="UP000237068"/>
    </source>
</evidence>
<keyword evidence="1" id="KW-0812">Transmembrane</keyword>
<proteinExistence type="predicted"/>
<sequence length="117" mass="12435">MELVKWIFWWMVAAASGGLLLALLTAIKVRYPSWLRLAHGGLAFAGLVTLVYALFSGGPDASIPQAAFWALGLLVAAFLGGALFFGVLFRNAKPWWAIIGHGGLALAGVVVLFMAAY</sequence>
<feature type="transmembrane region" description="Helical" evidence="1">
    <location>
        <begin position="95"/>
        <end position="116"/>
    </location>
</feature>
<organism evidence="2">
    <name type="scientific">Stutzerimonas stutzeri</name>
    <name type="common">Pseudomonas stutzeri</name>
    <dbReference type="NCBI Taxonomy" id="316"/>
    <lineage>
        <taxon>Bacteria</taxon>
        <taxon>Pseudomonadati</taxon>
        <taxon>Pseudomonadota</taxon>
        <taxon>Gammaproteobacteria</taxon>
        <taxon>Pseudomonadales</taxon>
        <taxon>Pseudomonadaceae</taxon>
        <taxon>Stutzerimonas</taxon>
    </lineage>
</organism>
<dbReference type="OrthoDB" id="6902753at2"/>
<dbReference type="EMBL" id="PPXG01000002">
    <property type="protein sequence ID" value="POH84196.1"/>
    <property type="molecule type" value="Genomic_DNA"/>
</dbReference>
<feature type="transmembrane region" description="Helical" evidence="1">
    <location>
        <begin position="34"/>
        <end position="55"/>
    </location>
</feature>
<evidence type="ECO:0000256" key="1">
    <source>
        <dbReference type="SAM" id="Phobius"/>
    </source>
</evidence>
<keyword evidence="1" id="KW-1133">Transmembrane helix</keyword>
<accession>A0A0S2UP39</accession>
<gene>
    <name evidence="3" type="ORF">CXK91_06435</name>
</gene>
<keyword evidence="1" id="KW-0472">Membrane</keyword>
<feature type="transmembrane region" description="Helical" evidence="1">
    <location>
        <begin position="6"/>
        <end position="27"/>
    </location>
</feature>
<dbReference type="RefSeq" id="WP_011005926.1">
    <property type="nucleotide sequence ID" value="NZ_CAJFAG010000033.1"/>
</dbReference>
<evidence type="ECO:0000313" key="3">
    <source>
        <dbReference type="EMBL" id="POH84196.1"/>
    </source>
</evidence>
<evidence type="ECO:0000313" key="2">
    <source>
        <dbReference type="EMBL" id="ALP69157.1"/>
    </source>
</evidence>
<feature type="transmembrane region" description="Helical" evidence="1">
    <location>
        <begin position="67"/>
        <end position="88"/>
    </location>
</feature>
<dbReference type="AlphaFoldDB" id="A0A0S2UP39"/>
<reference evidence="2" key="1">
    <citation type="journal article" date="2016" name="Gene">
        <title>Functional redundancy in phenol and toluene degradation in Pseudomonas stutzeri strains isolated from the Baltic Sea.</title>
        <authorList>
            <person name="Heinaru E."/>
            <person name="Naanuri E."/>
            <person name="Grunbach M."/>
            <person name="Joesaar M."/>
            <person name="Heinaru A."/>
        </authorList>
    </citation>
    <scope>NUCLEOTIDE SEQUENCE</scope>
    <source>
        <strain evidence="2">2A20</strain>
    </source>
</reference>
<dbReference type="EMBL" id="KT935509">
    <property type="protein sequence ID" value="ALP69157.1"/>
    <property type="molecule type" value="Genomic_DNA"/>
</dbReference>